<dbReference type="GO" id="GO:0016887">
    <property type="term" value="F:ATP hydrolysis activity"/>
    <property type="evidence" value="ECO:0007669"/>
    <property type="project" value="InterPro"/>
</dbReference>
<evidence type="ECO:0000259" key="4">
    <source>
        <dbReference type="SMART" id="SM00382"/>
    </source>
</evidence>
<organism evidence="5 6">
    <name type="scientific">Cupriavidus oxalaticus</name>
    <dbReference type="NCBI Taxonomy" id="96344"/>
    <lineage>
        <taxon>Bacteria</taxon>
        <taxon>Pseudomonadati</taxon>
        <taxon>Pseudomonadota</taxon>
        <taxon>Betaproteobacteria</taxon>
        <taxon>Burkholderiales</taxon>
        <taxon>Burkholderiaceae</taxon>
        <taxon>Cupriavidus</taxon>
    </lineage>
</organism>
<dbReference type="RefSeq" id="WP_151069707.1">
    <property type="nucleotide sequence ID" value="NZ_CP032518.1"/>
</dbReference>
<evidence type="ECO:0000256" key="1">
    <source>
        <dbReference type="ARBA" id="ARBA00006914"/>
    </source>
</evidence>
<dbReference type="GO" id="GO:0005524">
    <property type="term" value="F:ATP binding"/>
    <property type="evidence" value="ECO:0007669"/>
    <property type="project" value="UniProtKB-KW"/>
</dbReference>
<dbReference type="PANTHER" id="PTHR23073">
    <property type="entry name" value="26S PROTEASOME REGULATORY SUBUNIT"/>
    <property type="match status" value="1"/>
</dbReference>
<dbReference type="InterPro" id="IPR054472">
    <property type="entry name" value="WHD"/>
</dbReference>
<dbReference type="EMBL" id="CP032518">
    <property type="protein sequence ID" value="QEZ43566.1"/>
    <property type="molecule type" value="Genomic_DNA"/>
</dbReference>
<evidence type="ECO:0000256" key="2">
    <source>
        <dbReference type="ARBA" id="ARBA00022741"/>
    </source>
</evidence>
<dbReference type="AlphaFoldDB" id="A0A5P3VB19"/>
<evidence type="ECO:0000313" key="6">
    <source>
        <dbReference type="Proteomes" id="UP000325743"/>
    </source>
</evidence>
<name>A0A5P3VB19_9BURK</name>
<dbReference type="InterPro" id="IPR003959">
    <property type="entry name" value="ATPase_AAA_core"/>
</dbReference>
<reference evidence="5 6" key="1">
    <citation type="submission" date="2018-09" db="EMBL/GenBank/DDBJ databases">
        <title>Complete genome sequence of Cupriavidus oxalaticus T2, a bacterium capable of phenol tolerance and degradation.</title>
        <authorList>
            <person name="Yan J."/>
        </authorList>
    </citation>
    <scope>NUCLEOTIDE SEQUENCE [LARGE SCALE GENOMIC DNA]</scope>
    <source>
        <strain evidence="5 6">T2</strain>
    </source>
</reference>
<dbReference type="Pfam" id="PF00004">
    <property type="entry name" value="AAA"/>
    <property type="match status" value="1"/>
</dbReference>
<dbReference type="InterPro" id="IPR003593">
    <property type="entry name" value="AAA+_ATPase"/>
</dbReference>
<evidence type="ECO:0000256" key="3">
    <source>
        <dbReference type="ARBA" id="ARBA00022840"/>
    </source>
</evidence>
<dbReference type="SUPFAM" id="SSF52540">
    <property type="entry name" value="P-loop containing nucleoside triphosphate hydrolases"/>
    <property type="match status" value="1"/>
</dbReference>
<dbReference type="Gene3D" id="3.40.50.300">
    <property type="entry name" value="P-loop containing nucleotide triphosphate hydrolases"/>
    <property type="match status" value="1"/>
</dbReference>
<comment type="similarity">
    <text evidence="1">Belongs to the AAA ATPase family.</text>
</comment>
<keyword evidence="3 5" id="KW-0067">ATP-binding</keyword>
<dbReference type="InterPro" id="IPR050221">
    <property type="entry name" value="26S_Proteasome_ATPase"/>
</dbReference>
<evidence type="ECO:0000313" key="5">
    <source>
        <dbReference type="EMBL" id="QEZ43566.1"/>
    </source>
</evidence>
<dbReference type="Pfam" id="PF22977">
    <property type="entry name" value="WHD"/>
    <property type="match status" value="1"/>
</dbReference>
<dbReference type="CDD" id="cd19481">
    <property type="entry name" value="RecA-like_protease"/>
    <property type="match status" value="1"/>
</dbReference>
<keyword evidence="2" id="KW-0547">Nucleotide-binding</keyword>
<sequence length="722" mass="77538">MRRDLDPLIDGGLQAPIQAPIHAPIAAPWPQAHPFGNERLWLDCLVEREILRLRARYELSLDELRGLYISDRQVDALLRRQAGQHGQPDADPAGALTRQAAQWREHFNTGSPLALLGERLALAPADLELLFVVLAPELDLRYETLYAYLNNDIARKFATVDTVCRLLGADVVPHDAAALRSRIGMLAAAGILVLADSGEPRSTLGQGLALAPPVAQFLLGIPPAAQQMAGMDEPWLEAVADAIGTIGAPAACGELIACRSDDPERQAGWARRLLARRGRHALHLAPHALLAGTSPLLTARLAHAALVLHDAAGTSRDAAADERLAGALRRALDAGLDVLWLVPPNWRPLPALSRLPLTTFTLPAATGAERAREWADAIHDARLADAGQPGASLADTLAARFSLSGTRIRQAVRAAQALWAADPAIASGREALDRAARQLAAQGLAQVAELATRPHRWPQLVLPATTLQLLHEIAAAIACRERVFRDWNMQGRTGRSAGLMLLFAGASGTGKTMAASVLANHAGLDLFRVDLASVVSKYIGETEKNLERIFSAAQDADAILLFDEADALLGKRAEVKDAHDRYANIEVAYLLQRMETHDGVVILASNLPKNLDPAFARRMHYTVEFGRPNAVLREQLWRGMFPAEVPLAGDIDYAFVAGQFELTGGDIQTIALEAAFLAAGEGSAVGMAQLMRALSRRQTKHGDPGAAARLRAHQAVSAQGRA</sequence>
<proteinExistence type="inferred from homology"/>
<gene>
    <name evidence="5" type="ORF">D2917_04490</name>
</gene>
<accession>A0A5P3VB19</accession>
<dbReference type="SMART" id="SM00382">
    <property type="entry name" value="AAA"/>
    <property type="match status" value="1"/>
</dbReference>
<dbReference type="Proteomes" id="UP000325743">
    <property type="component" value="Chromosome 1"/>
</dbReference>
<protein>
    <submittedName>
        <fullName evidence="5">ATP-binding protein</fullName>
    </submittedName>
</protein>
<feature type="domain" description="AAA+ ATPase" evidence="4">
    <location>
        <begin position="497"/>
        <end position="625"/>
    </location>
</feature>
<dbReference type="InterPro" id="IPR027417">
    <property type="entry name" value="P-loop_NTPase"/>
</dbReference>